<dbReference type="HOGENOM" id="CLU_2329272_0_0_10"/>
<feature type="domain" description="Integrase catalytic" evidence="1">
    <location>
        <begin position="1"/>
        <end position="69"/>
    </location>
</feature>
<evidence type="ECO:0000313" key="2">
    <source>
        <dbReference type="EMBL" id="AHW62393.1"/>
    </source>
</evidence>
<dbReference type="eggNOG" id="COG2801">
    <property type="taxonomic scope" value="Bacteria"/>
</dbReference>
<reference evidence="2 4" key="1">
    <citation type="submission" date="2014-03" db="EMBL/GenBank/DDBJ databases">
        <title>Complete genome sequence of a deeply braunched marine Bacteroidia bacterium Draconibacterium orientale type strain FH5T.</title>
        <authorList>
            <person name="Li X."/>
            <person name="Wang X."/>
            <person name="Xie Z."/>
            <person name="Du Z."/>
            <person name="Chen G."/>
        </authorList>
    </citation>
    <scope>NUCLEOTIDE SEQUENCE [LARGE SCALE GENOMIC DNA]</scope>
    <source>
        <strain evidence="2 4">FH5</strain>
    </source>
</reference>
<evidence type="ECO:0000313" key="3">
    <source>
        <dbReference type="EMBL" id="SEU11365.1"/>
    </source>
</evidence>
<sequence length="98" mass="11381">MTENGDPYENAIAERVNGILKDEYDLNHTFSDYQEALEATKVAVYKYNNKRPHRSVDFMFPTDAHLQTGVLKKHWKKRHYKANAEKGESLQNVPANQD</sequence>
<dbReference type="SUPFAM" id="SSF53098">
    <property type="entry name" value="Ribonuclease H-like"/>
    <property type="match status" value="1"/>
</dbReference>
<dbReference type="InterPro" id="IPR036397">
    <property type="entry name" value="RNaseH_sf"/>
</dbReference>
<dbReference type="Gene3D" id="3.30.420.10">
    <property type="entry name" value="Ribonuclease H-like superfamily/Ribonuclease H"/>
    <property type="match status" value="1"/>
</dbReference>
<dbReference type="AlphaFoldDB" id="X5DHB1"/>
<dbReference type="OrthoDB" id="1012418at2"/>
<keyword evidence="4" id="KW-1185">Reference proteome</keyword>
<evidence type="ECO:0000313" key="5">
    <source>
        <dbReference type="Proteomes" id="UP000181981"/>
    </source>
</evidence>
<organism evidence="3 5">
    <name type="scientific">Draconibacterium orientale</name>
    <dbReference type="NCBI Taxonomy" id="1168034"/>
    <lineage>
        <taxon>Bacteria</taxon>
        <taxon>Pseudomonadati</taxon>
        <taxon>Bacteroidota</taxon>
        <taxon>Bacteroidia</taxon>
        <taxon>Marinilabiliales</taxon>
        <taxon>Prolixibacteraceae</taxon>
        <taxon>Draconibacterium</taxon>
    </lineage>
</organism>
<dbReference type="GO" id="GO:0003676">
    <property type="term" value="F:nucleic acid binding"/>
    <property type="evidence" value="ECO:0007669"/>
    <property type="project" value="InterPro"/>
</dbReference>
<reference evidence="3 5" key="2">
    <citation type="submission" date="2016-10" db="EMBL/GenBank/DDBJ databases">
        <authorList>
            <person name="de Groot N.N."/>
        </authorList>
    </citation>
    <scope>NUCLEOTIDE SEQUENCE [LARGE SCALE GENOMIC DNA]</scope>
    <source>
        <strain evidence="3 5">DSM 25947</strain>
    </source>
</reference>
<name>X5DHB1_9BACT</name>
<proteinExistence type="predicted"/>
<gene>
    <name evidence="2" type="ORF">FH5T_20720</name>
    <name evidence="3" type="ORF">SAMN05444285_14720</name>
</gene>
<dbReference type="Proteomes" id="UP000181981">
    <property type="component" value="Unassembled WGS sequence"/>
</dbReference>
<dbReference type="InterPro" id="IPR012337">
    <property type="entry name" value="RNaseH-like_sf"/>
</dbReference>
<dbReference type="Proteomes" id="UP000023772">
    <property type="component" value="Chromosome"/>
</dbReference>
<dbReference type="InterPro" id="IPR001584">
    <property type="entry name" value="Integrase_cat-core"/>
</dbReference>
<dbReference type="GO" id="GO:0015074">
    <property type="term" value="P:DNA integration"/>
    <property type="evidence" value="ECO:0007669"/>
    <property type="project" value="InterPro"/>
</dbReference>
<accession>X5DHB1</accession>
<dbReference type="KEGG" id="dori:FH5T_20720"/>
<protein>
    <submittedName>
        <fullName evidence="3">Integrase core domain-containing protein</fullName>
    </submittedName>
</protein>
<evidence type="ECO:0000259" key="1">
    <source>
        <dbReference type="PROSITE" id="PS50994"/>
    </source>
</evidence>
<dbReference type="EMBL" id="CP007451">
    <property type="protein sequence ID" value="AHW62393.1"/>
    <property type="molecule type" value="Genomic_DNA"/>
</dbReference>
<dbReference type="EMBL" id="FOHT01000047">
    <property type="protein sequence ID" value="SEU11365.1"/>
    <property type="molecule type" value="Genomic_DNA"/>
</dbReference>
<dbReference type="Pfam" id="PF13683">
    <property type="entry name" value="rve_3"/>
    <property type="match status" value="1"/>
</dbReference>
<dbReference type="PROSITE" id="PS50994">
    <property type="entry name" value="INTEGRASE"/>
    <property type="match status" value="1"/>
</dbReference>
<evidence type="ECO:0000313" key="4">
    <source>
        <dbReference type="Proteomes" id="UP000023772"/>
    </source>
</evidence>